<reference evidence="1" key="2">
    <citation type="submission" date="2021-09" db="EMBL/GenBank/DDBJ databases">
        <authorList>
            <person name="Gilroy R."/>
        </authorList>
    </citation>
    <scope>NUCLEOTIDE SEQUENCE</scope>
    <source>
        <strain evidence="1">4100</strain>
    </source>
</reference>
<organism evidence="1 2">
    <name type="scientific">Candidatus Amulumruptor caecigallinarius</name>
    <dbReference type="NCBI Taxonomy" id="2109911"/>
    <lineage>
        <taxon>Bacteria</taxon>
        <taxon>Pseudomonadati</taxon>
        <taxon>Bacteroidota</taxon>
        <taxon>Bacteroidia</taxon>
        <taxon>Bacteroidales</taxon>
        <taxon>Muribaculaceae</taxon>
        <taxon>Candidatus Amulumruptor</taxon>
    </lineage>
</organism>
<dbReference type="AlphaFoldDB" id="A0A4Q0U8W0"/>
<comment type="caution">
    <text evidence="1">The sequence shown here is derived from an EMBL/GenBank/DDBJ whole genome shotgun (WGS) entry which is preliminary data.</text>
</comment>
<evidence type="ECO:0000313" key="2">
    <source>
        <dbReference type="Proteomes" id="UP000711407"/>
    </source>
</evidence>
<proteinExistence type="predicted"/>
<reference evidence="1" key="1">
    <citation type="journal article" date="2021" name="PeerJ">
        <title>Extensive microbial diversity within the chicken gut microbiome revealed by metagenomics and culture.</title>
        <authorList>
            <person name="Gilroy R."/>
            <person name="Ravi A."/>
            <person name="Getino M."/>
            <person name="Pursley I."/>
            <person name="Horton D.L."/>
            <person name="Alikhan N.F."/>
            <person name="Baker D."/>
            <person name="Gharbi K."/>
            <person name="Hall N."/>
            <person name="Watson M."/>
            <person name="Adriaenssens E.M."/>
            <person name="Foster-Nyarko E."/>
            <person name="Jarju S."/>
            <person name="Secka A."/>
            <person name="Antonio M."/>
            <person name="Oren A."/>
            <person name="Chaudhuri R.R."/>
            <person name="La Ragione R."/>
            <person name="Hildebrand F."/>
            <person name="Pallen M.J."/>
        </authorList>
    </citation>
    <scope>NUCLEOTIDE SEQUENCE</scope>
    <source>
        <strain evidence="1">4100</strain>
    </source>
</reference>
<evidence type="ECO:0000313" key="1">
    <source>
        <dbReference type="EMBL" id="HJE39772.1"/>
    </source>
</evidence>
<dbReference type="Proteomes" id="UP000711407">
    <property type="component" value="Unassembled WGS sequence"/>
</dbReference>
<protein>
    <submittedName>
        <fullName evidence="1">T9SS type A sorting domain-containing protein</fullName>
    </submittedName>
</protein>
<dbReference type="EMBL" id="DYXT01000044">
    <property type="protein sequence ID" value="HJE39772.1"/>
    <property type="molecule type" value="Genomic_DNA"/>
</dbReference>
<gene>
    <name evidence="1" type="ORF">K8V47_08465</name>
</gene>
<accession>A0A4Q0U8W0</accession>
<name>A0A4Q0U8W0_9BACT</name>
<sequence length="145" mass="16100">MKKLFLPFLAAMGILMHSHAATQLRLTLADGSTPSYLLSEKPKITFADDAMLITTPDASVSYAREKIAKMDFIDSASGIDDKYSDERQVFSFLNDEITCLGSEISVYDLNGAIRMRGYDNLSILSLTPGCYIVKTSYHTVKIMIK</sequence>